<dbReference type="Proteomes" id="UP001523216">
    <property type="component" value="Unassembled WGS sequence"/>
</dbReference>
<name>A0ABT0XT15_9ACTN</name>
<evidence type="ECO:0000313" key="4">
    <source>
        <dbReference type="Proteomes" id="UP001523216"/>
    </source>
</evidence>
<feature type="region of interest" description="Disordered" evidence="1">
    <location>
        <begin position="135"/>
        <end position="155"/>
    </location>
</feature>
<gene>
    <name evidence="3" type="ORF">LXN57_04450</name>
</gene>
<proteinExistence type="predicted"/>
<organism evidence="3 4">
    <name type="scientific">Paractinoplanes hotanensis</name>
    <dbReference type="NCBI Taxonomy" id="2906497"/>
    <lineage>
        <taxon>Bacteria</taxon>
        <taxon>Bacillati</taxon>
        <taxon>Actinomycetota</taxon>
        <taxon>Actinomycetes</taxon>
        <taxon>Micromonosporales</taxon>
        <taxon>Micromonosporaceae</taxon>
        <taxon>Paractinoplanes</taxon>
    </lineage>
</organism>
<keyword evidence="4" id="KW-1185">Reference proteome</keyword>
<evidence type="ECO:0000256" key="1">
    <source>
        <dbReference type="SAM" id="MobiDB-lite"/>
    </source>
</evidence>
<evidence type="ECO:0000313" key="3">
    <source>
        <dbReference type="EMBL" id="MCM4076815.1"/>
    </source>
</evidence>
<dbReference type="EMBL" id="JAMQOL010000006">
    <property type="protein sequence ID" value="MCM4076815.1"/>
    <property type="molecule type" value="Genomic_DNA"/>
</dbReference>
<dbReference type="Pfam" id="PF10739">
    <property type="entry name" value="DUF2550"/>
    <property type="match status" value="1"/>
</dbReference>
<keyword evidence="2" id="KW-1133">Transmembrane helix</keyword>
<comment type="caution">
    <text evidence="3">The sequence shown here is derived from an EMBL/GenBank/DDBJ whole genome shotgun (WGS) entry which is preliminary data.</text>
</comment>
<feature type="transmembrane region" description="Helical" evidence="2">
    <location>
        <begin position="6"/>
        <end position="23"/>
    </location>
</feature>
<keyword evidence="2" id="KW-0812">Transmembrane</keyword>
<dbReference type="RefSeq" id="WP_251796698.1">
    <property type="nucleotide sequence ID" value="NZ_JAMQOL010000006.1"/>
</dbReference>
<reference evidence="3 4" key="1">
    <citation type="submission" date="2022-06" db="EMBL/GenBank/DDBJ databases">
        <title>Actinoplanes abujensis sp. nov., isolated from Nigerian arid soil.</title>
        <authorList>
            <person name="Ding P."/>
        </authorList>
    </citation>
    <scope>NUCLEOTIDE SEQUENCE [LARGE SCALE GENOMIC DNA]</scope>
    <source>
        <strain evidence="4">TRM88002</strain>
    </source>
</reference>
<evidence type="ECO:0000256" key="2">
    <source>
        <dbReference type="SAM" id="Phobius"/>
    </source>
</evidence>
<accession>A0ABT0XT15</accession>
<keyword evidence="2" id="KW-0472">Membrane</keyword>
<protein>
    <submittedName>
        <fullName evidence="3">DUF2550 domain-containing protein</fullName>
    </submittedName>
</protein>
<dbReference type="InterPro" id="IPR019675">
    <property type="entry name" value="DUF2550"/>
</dbReference>
<sequence>MRVLEVFGICVVALLALLFLVFFRRRLLMAGGGTIRLQIRVSELVPGRGWSTAIGQFAGGTLRIHRLFSYAVRPKRTLDRSSTVVEGRRLPEGPERLTMPGHWVILRLSTTLDEIEIAMAESTVTGFLSWLEAAPPGQPGSVAPRPAIRPDPIEQ</sequence>